<name>A0A9X1PTJ7_STRM4</name>
<dbReference type="GO" id="GO:0003700">
    <property type="term" value="F:DNA-binding transcription factor activity"/>
    <property type="evidence" value="ECO:0007669"/>
    <property type="project" value="TreeGrafter"/>
</dbReference>
<dbReference type="Gene3D" id="1.10.260.40">
    <property type="entry name" value="lambda repressor-like DNA-binding domains"/>
    <property type="match status" value="1"/>
</dbReference>
<dbReference type="CDD" id="cd01392">
    <property type="entry name" value="HTH_LacI"/>
    <property type="match status" value="1"/>
</dbReference>
<gene>
    <name evidence="5" type="ORF">L0P92_01735</name>
</gene>
<dbReference type="Pfam" id="PF00356">
    <property type="entry name" value="LacI"/>
    <property type="match status" value="1"/>
</dbReference>
<keyword evidence="1" id="KW-0805">Transcription regulation</keyword>
<keyword evidence="6" id="KW-1185">Reference proteome</keyword>
<evidence type="ECO:0000313" key="5">
    <source>
        <dbReference type="EMBL" id="MCF1592294.1"/>
    </source>
</evidence>
<dbReference type="CDD" id="cd06267">
    <property type="entry name" value="PBP1_LacI_sugar_binding-like"/>
    <property type="match status" value="1"/>
</dbReference>
<feature type="domain" description="HTH lacI-type" evidence="4">
    <location>
        <begin position="6"/>
        <end position="60"/>
    </location>
</feature>
<dbReference type="InterPro" id="IPR000843">
    <property type="entry name" value="HTH_LacI"/>
</dbReference>
<dbReference type="AlphaFoldDB" id="A0A9X1PTJ7"/>
<dbReference type="SMART" id="SM00354">
    <property type="entry name" value="HTH_LACI"/>
    <property type="match status" value="1"/>
</dbReference>
<dbReference type="InterPro" id="IPR010982">
    <property type="entry name" value="Lambda_DNA-bd_dom_sf"/>
</dbReference>
<dbReference type="Gene3D" id="3.40.50.2300">
    <property type="match status" value="2"/>
</dbReference>
<evidence type="ECO:0000256" key="3">
    <source>
        <dbReference type="ARBA" id="ARBA00023163"/>
    </source>
</evidence>
<sequence length="333" mass="35263">MSNDSITIYDVASRAGVSISTVSNVLNKPKRVNADTRGRVLAIIDELGFVPRDAAISRARRGVGRIGVIAPFTAHESFRRRLIGVLKEASEQGSEVVVWDEASAAATTSPLLSSLPVRRRLDGLLIMGLPVDSAVVDRLIGTNLPAVLVDTSHPRLSSVTVNDITGGYLAARHLLGLGHRHITVVGEQQVSDQYVSQGQRRFAGIERALAEAGLPPSHMERVVAPGTDVSAGRAVVAALWAAGRRPTAFFGHSDELAAGILAELRSLGAETPTGVGVVGYDDGPLAEALRMTSVRQPLEESGRLATRMLYTRIAGPQPVGDTVLDPEVIVRGT</sequence>
<dbReference type="Proteomes" id="UP001139384">
    <property type="component" value="Unassembled WGS sequence"/>
</dbReference>
<evidence type="ECO:0000259" key="4">
    <source>
        <dbReference type="PROSITE" id="PS50932"/>
    </source>
</evidence>
<dbReference type="SUPFAM" id="SSF53822">
    <property type="entry name" value="Periplasmic binding protein-like I"/>
    <property type="match status" value="1"/>
</dbReference>
<evidence type="ECO:0000256" key="1">
    <source>
        <dbReference type="ARBA" id="ARBA00023015"/>
    </source>
</evidence>
<dbReference type="PANTHER" id="PTHR30146:SF109">
    <property type="entry name" value="HTH-TYPE TRANSCRIPTIONAL REGULATOR GALS"/>
    <property type="match status" value="1"/>
</dbReference>
<dbReference type="GO" id="GO:0000976">
    <property type="term" value="F:transcription cis-regulatory region binding"/>
    <property type="evidence" value="ECO:0007669"/>
    <property type="project" value="TreeGrafter"/>
</dbReference>
<reference evidence="5" key="1">
    <citation type="submission" date="2022-01" db="EMBL/GenBank/DDBJ databases">
        <title>Draft Genome Sequences of Seven Type Strains of the Genus Streptomyces.</title>
        <authorList>
            <person name="Aziz S."/>
            <person name="Coretto E."/>
            <person name="Chronakova A."/>
            <person name="Sproer C."/>
            <person name="Huber K."/>
            <person name="Nouioui I."/>
            <person name="Gross H."/>
        </authorList>
    </citation>
    <scope>NUCLEOTIDE SEQUENCE</scope>
    <source>
        <strain evidence="5">DSM 103493</strain>
    </source>
</reference>
<dbReference type="RefSeq" id="WP_234760585.1">
    <property type="nucleotide sequence ID" value="NZ_JAKEIP010000004.1"/>
</dbReference>
<dbReference type="PRINTS" id="PR00036">
    <property type="entry name" value="HTHLACI"/>
</dbReference>
<keyword evidence="2" id="KW-0238">DNA-binding</keyword>
<dbReference type="EMBL" id="JAKEIP010000004">
    <property type="protein sequence ID" value="MCF1592294.1"/>
    <property type="molecule type" value="Genomic_DNA"/>
</dbReference>
<keyword evidence="3" id="KW-0804">Transcription</keyword>
<proteinExistence type="predicted"/>
<dbReference type="PANTHER" id="PTHR30146">
    <property type="entry name" value="LACI-RELATED TRANSCRIPTIONAL REPRESSOR"/>
    <property type="match status" value="1"/>
</dbReference>
<dbReference type="PROSITE" id="PS50932">
    <property type="entry name" value="HTH_LACI_2"/>
    <property type="match status" value="1"/>
</dbReference>
<evidence type="ECO:0000256" key="2">
    <source>
        <dbReference type="ARBA" id="ARBA00023125"/>
    </source>
</evidence>
<evidence type="ECO:0000313" key="6">
    <source>
        <dbReference type="Proteomes" id="UP001139384"/>
    </source>
</evidence>
<dbReference type="InterPro" id="IPR046335">
    <property type="entry name" value="LacI/GalR-like_sensor"/>
</dbReference>
<dbReference type="Pfam" id="PF13377">
    <property type="entry name" value="Peripla_BP_3"/>
    <property type="match status" value="1"/>
</dbReference>
<dbReference type="PROSITE" id="PS00356">
    <property type="entry name" value="HTH_LACI_1"/>
    <property type="match status" value="1"/>
</dbReference>
<dbReference type="InterPro" id="IPR028082">
    <property type="entry name" value="Peripla_BP_I"/>
</dbReference>
<comment type="caution">
    <text evidence="5">The sequence shown here is derived from an EMBL/GenBank/DDBJ whole genome shotgun (WGS) entry which is preliminary data.</text>
</comment>
<organism evidence="5 6">
    <name type="scientific">Streptomyces muensis</name>
    <dbReference type="NCBI Taxonomy" id="1077944"/>
    <lineage>
        <taxon>Bacteria</taxon>
        <taxon>Bacillati</taxon>
        <taxon>Actinomycetota</taxon>
        <taxon>Actinomycetes</taxon>
        <taxon>Kitasatosporales</taxon>
        <taxon>Streptomycetaceae</taxon>
        <taxon>Streptomyces</taxon>
    </lineage>
</organism>
<accession>A0A9X1PTJ7</accession>
<dbReference type="SUPFAM" id="SSF47413">
    <property type="entry name" value="lambda repressor-like DNA-binding domains"/>
    <property type="match status" value="1"/>
</dbReference>
<protein>
    <submittedName>
        <fullName evidence="5">LacI family transcriptional regulator</fullName>
    </submittedName>
</protein>